<comment type="caution">
    <text evidence="1">The sequence shown here is derived from an EMBL/GenBank/DDBJ whole genome shotgun (WGS) entry which is preliminary data.</text>
</comment>
<evidence type="ECO:0000313" key="2">
    <source>
        <dbReference type="Proteomes" id="UP001211907"/>
    </source>
</evidence>
<evidence type="ECO:0000313" key="1">
    <source>
        <dbReference type="EMBL" id="KAJ3100890.1"/>
    </source>
</evidence>
<dbReference type="AlphaFoldDB" id="A0AAD5SSN1"/>
<sequence>HARLSSKKSIPVDRVEANWFRVTKAGFTSFPEELDKRDRVAKQVDSCVTHGVAVVCFLLKQTILVHVQLGRYEGVEQRACDWTCKGVEEGDV</sequence>
<proteinExistence type="predicted"/>
<protein>
    <submittedName>
        <fullName evidence="1">Uncharacterized protein</fullName>
    </submittedName>
</protein>
<feature type="non-terminal residue" evidence="1">
    <location>
        <position position="1"/>
    </location>
</feature>
<dbReference type="EMBL" id="JADGJH010002256">
    <property type="protein sequence ID" value="KAJ3100890.1"/>
    <property type="molecule type" value="Genomic_DNA"/>
</dbReference>
<keyword evidence="2" id="KW-1185">Reference proteome</keyword>
<name>A0AAD5SSN1_9FUNG</name>
<reference evidence="1" key="1">
    <citation type="submission" date="2020-05" db="EMBL/GenBank/DDBJ databases">
        <title>Phylogenomic resolution of chytrid fungi.</title>
        <authorList>
            <person name="Stajich J.E."/>
            <person name="Amses K."/>
            <person name="Simmons R."/>
            <person name="Seto K."/>
            <person name="Myers J."/>
            <person name="Bonds A."/>
            <person name="Quandt C.A."/>
            <person name="Barry K."/>
            <person name="Liu P."/>
            <person name="Grigoriev I."/>
            <person name="Longcore J.E."/>
            <person name="James T.Y."/>
        </authorList>
    </citation>
    <scope>NUCLEOTIDE SEQUENCE</scope>
    <source>
        <strain evidence="1">JEL0513</strain>
    </source>
</reference>
<organism evidence="1 2">
    <name type="scientific">Physocladia obscura</name>
    <dbReference type="NCBI Taxonomy" id="109957"/>
    <lineage>
        <taxon>Eukaryota</taxon>
        <taxon>Fungi</taxon>
        <taxon>Fungi incertae sedis</taxon>
        <taxon>Chytridiomycota</taxon>
        <taxon>Chytridiomycota incertae sedis</taxon>
        <taxon>Chytridiomycetes</taxon>
        <taxon>Chytridiales</taxon>
        <taxon>Chytriomycetaceae</taxon>
        <taxon>Physocladia</taxon>
    </lineage>
</organism>
<dbReference type="Proteomes" id="UP001211907">
    <property type="component" value="Unassembled WGS sequence"/>
</dbReference>
<gene>
    <name evidence="1" type="ORF">HK100_004640</name>
</gene>
<accession>A0AAD5SSN1</accession>